<sequence length="1355" mass="150468">MHSTRKYLKGLYLNGQINKGKYLKGLYLNGQNKHRPFKYFLVLYYMVAVPAILGSGAEVKFCARLLQPNESLTTTVTLMSQNLTITLYKKESRQEFDDCHKFMAWNLQVEVSGETFYSREVRKVLIRVNKPVTFIQTDKPIYLPGQTVHFRLVTLDTNLRPASSCADLSCLFIIKSFLFVSQDANGNRIGQWLKQTSAGKILQLSHPLNTEAKEGTYQISVSFEEDRIFHNFKVEKYVLPKFDVKITSDDEVSIAQEEISVKICAKYTYGQPVPGTLKLEICRPFDQYVFREVDDSGNLSEADKEGCATFTVPMSTFTKLDPKAVQDSLEIIAKMEEEGTGITHSHNSRVSISYVIGKLSFFDTPKVYEKDTTVEGKVKALRYNDQPLANMDLYLFEGERWSSRHLQNLTTDNNGVATFSLDTAGHNGNIRLHVRHSDITFLSAPLDKPVLEYVGYRVPYHETGDITLSMAQQSSPDTKTVSLLEVKKTERALPCGSEEEITIHYTVVQEAQGPMDINYLVIGRNDIVMQEFQKIVVTDNTVTEGSISFKLPITAALAPNFVVVAFAVLPSSYVIAHSAEFNTEKCFSHKVEVKFNPDEGVPGEDATLQVSGHPDSLCGISVIDQSVLIQEPGKYLKAEMIYNLLPRNRYVPYEVRDPTQCLPVRPKRSIIPYPNAGLKILTNLMIRVPDCLHYLGREYHYGRHYVPQRVAMNSPVGGSGFGAGAAPPVIETVRTFFPETWIWDLVETGEFGKADMPVKIPDTITTWETEAFCLSSQGFGLAPRKNFTVFQPFFLELSLPYSIIRGENFELKATVFNYLTSCMMVAVTPAPTDDYTLTLVPGLNYKFCLCGNERKTVSWNMSPTALGTVDVIVSAEAVSSDVSCNNEIVEVPVRGRIDKVTKKLIVKAEGIEMVKTHNLLLCPKDQTLTEEIDVQLPDNVIVGSDRAMVSVMGNILGRAMKNLDGLLRMPYGCGMVSEKDHGIIRQLNYKHDDGAYSAFGTGSGNTWLTAFVLRSFVKAKNFIYIDPAKIEESKLWLQSKQMPSGCFEKVGKLFHNEMKGGVSDEVTLTAYISAALLEMGLPADDPVLAQSLNCLTTSEGVQSNTYTTALMSYVFTLAHNATARNPLLSHLDTVAHTDGGLRHWSQTSAETSASLSVEISSYGLLAKLGSSNPTASDLGYAAQIVRWLIKQQNYYGGFSSTQDTVVALQALTRYSSLVYSPGGQSTVTVKPPSGAPLVFQVNQNNKLLYQEQSLPDVTGIYTVEANGDACAAIQVSEGTTSQRTLSIPESTLLFMELACSPVFVYNGKAEISNMAVIDIKILSGFSVDSESLNAVSCYEVLYCKFFRLFKMPYDT</sequence>
<dbReference type="Gene3D" id="2.60.40.1930">
    <property type="match status" value="2"/>
</dbReference>
<dbReference type="Gene3D" id="1.50.10.20">
    <property type="match status" value="2"/>
</dbReference>
<dbReference type="PANTHER" id="PTHR11412">
    <property type="entry name" value="MACROGLOBULIN / COMPLEMENT"/>
    <property type="match status" value="1"/>
</dbReference>
<proteinExistence type="inferred from homology"/>
<dbReference type="GO" id="GO:0005615">
    <property type="term" value="C:extracellular space"/>
    <property type="evidence" value="ECO:0007669"/>
    <property type="project" value="InterPro"/>
</dbReference>
<keyword evidence="3" id="KW-0964">Secreted</keyword>
<dbReference type="InterPro" id="IPR002890">
    <property type="entry name" value="MG2"/>
</dbReference>
<dbReference type="SMART" id="SM01359">
    <property type="entry name" value="A2M_N_2"/>
    <property type="match status" value="1"/>
</dbReference>
<dbReference type="Gene3D" id="2.60.40.690">
    <property type="entry name" value="Alpha-macroglobulin, receptor-binding domain"/>
    <property type="match status" value="1"/>
</dbReference>
<dbReference type="InterPro" id="IPR013783">
    <property type="entry name" value="Ig-like_fold"/>
</dbReference>
<dbReference type="InterPro" id="IPR036595">
    <property type="entry name" value="A-macroglobulin_rcpt-bd_sf"/>
</dbReference>
<keyword evidence="8" id="KW-0472">Membrane</keyword>
<evidence type="ECO:0000313" key="12">
    <source>
        <dbReference type="Proteomes" id="UP000694523"/>
    </source>
</evidence>
<dbReference type="Pfam" id="PF07703">
    <property type="entry name" value="A2M_BRD"/>
    <property type="match status" value="1"/>
</dbReference>
<dbReference type="InterPro" id="IPR011625">
    <property type="entry name" value="A2M_N_BRD"/>
</dbReference>
<keyword evidence="6" id="KW-0722">Serine protease inhibitor</keyword>
<keyword evidence="5" id="KW-0732">Signal</keyword>
<dbReference type="Pfam" id="PF00207">
    <property type="entry name" value="A2M"/>
    <property type="match status" value="1"/>
</dbReference>
<dbReference type="InterPro" id="IPR041555">
    <property type="entry name" value="MG3"/>
</dbReference>
<dbReference type="SUPFAM" id="SSF49410">
    <property type="entry name" value="Alpha-macroglobulin receptor domain"/>
    <property type="match status" value="1"/>
</dbReference>
<dbReference type="InterPro" id="IPR014756">
    <property type="entry name" value="Ig_E-set"/>
</dbReference>
<dbReference type="InterPro" id="IPR008930">
    <property type="entry name" value="Terpenoid_cyclase/PrenylTrfase"/>
</dbReference>
<dbReference type="InterPro" id="IPR040839">
    <property type="entry name" value="MG4"/>
</dbReference>
<evidence type="ECO:0000256" key="5">
    <source>
        <dbReference type="ARBA" id="ARBA00022729"/>
    </source>
</evidence>
<dbReference type="Pfam" id="PF07678">
    <property type="entry name" value="TED_complement"/>
    <property type="match status" value="1"/>
</dbReference>
<dbReference type="Proteomes" id="UP000694523">
    <property type="component" value="Unplaced"/>
</dbReference>
<reference evidence="11" key="2">
    <citation type="submission" date="2025-09" db="UniProtKB">
        <authorList>
            <consortium name="Ensembl"/>
        </authorList>
    </citation>
    <scope>IDENTIFICATION</scope>
</reference>
<keyword evidence="8" id="KW-0812">Transmembrane</keyword>
<keyword evidence="4" id="KW-0646">Protease inhibitor</keyword>
<dbReference type="GO" id="GO:0007399">
    <property type="term" value="P:nervous system development"/>
    <property type="evidence" value="ECO:0007669"/>
    <property type="project" value="UniProtKB-ARBA"/>
</dbReference>
<dbReference type="SMART" id="SM01360">
    <property type="entry name" value="A2M"/>
    <property type="match status" value="1"/>
</dbReference>
<dbReference type="Gene3D" id="2.60.40.1940">
    <property type="match status" value="1"/>
</dbReference>
<evidence type="ECO:0000256" key="2">
    <source>
        <dbReference type="ARBA" id="ARBA00010952"/>
    </source>
</evidence>
<keyword evidence="7" id="KW-0325">Glycoprotein</keyword>
<dbReference type="SUPFAM" id="SSF81296">
    <property type="entry name" value="E set domains"/>
    <property type="match status" value="1"/>
</dbReference>
<dbReference type="SUPFAM" id="SSF48239">
    <property type="entry name" value="Terpenoid cyclases/Protein prenyltransferases"/>
    <property type="match status" value="1"/>
</dbReference>
<dbReference type="InterPro" id="IPR011626">
    <property type="entry name" value="Alpha-macroglobulin_TED"/>
</dbReference>
<dbReference type="PANTHER" id="PTHR11412:SF150">
    <property type="entry name" value="ALPHA-2-MACROGLOBULIN-RELATED"/>
    <property type="match status" value="1"/>
</dbReference>
<protein>
    <recommendedName>
        <fullName evidence="13">Alpha-2-macroglobulin</fullName>
    </recommendedName>
</protein>
<dbReference type="Gene3D" id="2.60.120.1540">
    <property type="match status" value="2"/>
</dbReference>
<evidence type="ECO:0000256" key="6">
    <source>
        <dbReference type="ARBA" id="ARBA00022900"/>
    </source>
</evidence>
<evidence type="ECO:0000256" key="3">
    <source>
        <dbReference type="ARBA" id="ARBA00022525"/>
    </source>
</evidence>
<feature type="domain" description="Alpha-2-macroglobulin" evidence="10">
    <location>
        <begin position="740"/>
        <end position="829"/>
    </location>
</feature>
<dbReference type="InterPro" id="IPR001599">
    <property type="entry name" value="Macroglobln_a2"/>
</dbReference>
<evidence type="ECO:0000259" key="9">
    <source>
        <dbReference type="SMART" id="SM01359"/>
    </source>
</evidence>
<dbReference type="Pfam" id="PF17791">
    <property type="entry name" value="MG3"/>
    <property type="match status" value="1"/>
</dbReference>
<keyword evidence="12" id="KW-1185">Reference proteome</keyword>
<name>A0A8C6T3X7_9GOBI</name>
<dbReference type="Gene3D" id="2.60.40.10">
    <property type="entry name" value="Immunoglobulins"/>
    <property type="match status" value="2"/>
</dbReference>
<evidence type="ECO:0000256" key="4">
    <source>
        <dbReference type="ARBA" id="ARBA00022690"/>
    </source>
</evidence>
<dbReference type="Pfam" id="PF17789">
    <property type="entry name" value="MG4"/>
    <property type="match status" value="1"/>
</dbReference>
<dbReference type="InterPro" id="IPR050473">
    <property type="entry name" value="A2M/Complement_sys"/>
</dbReference>
<evidence type="ECO:0000256" key="1">
    <source>
        <dbReference type="ARBA" id="ARBA00004613"/>
    </source>
</evidence>
<feature type="transmembrane region" description="Helical" evidence="8">
    <location>
        <begin position="39"/>
        <end position="57"/>
    </location>
</feature>
<evidence type="ECO:0000259" key="10">
    <source>
        <dbReference type="SMART" id="SM01360"/>
    </source>
</evidence>
<reference evidence="11" key="1">
    <citation type="submission" date="2025-08" db="UniProtKB">
        <authorList>
            <consortium name="Ensembl"/>
        </authorList>
    </citation>
    <scope>IDENTIFICATION</scope>
</reference>
<evidence type="ECO:0000256" key="7">
    <source>
        <dbReference type="ARBA" id="ARBA00023180"/>
    </source>
</evidence>
<evidence type="ECO:0000313" key="11">
    <source>
        <dbReference type="Ensembl" id="ENSNMLP00000014122.1"/>
    </source>
</evidence>
<dbReference type="Gene3D" id="2.20.130.20">
    <property type="match status" value="1"/>
</dbReference>
<comment type="subcellular location">
    <subcellularLocation>
        <location evidence="1">Secreted</location>
    </subcellularLocation>
</comment>
<dbReference type="Ensembl" id="ENSNMLT00000015893.1">
    <property type="protein sequence ID" value="ENSNMLP00000014122.1"/>
    <property type="gene ID" value="ENSNMLG00000009381.1"/>
</dbReference>
<dbReference type="GO" id="GO:0004867">
    <property type="term" value="F:serine-type endopeptidase inhibitor activity"/>
    <property type="evidence" value="ECO:0007669"/>
    <property type="project" value="UniProtKB-KW"/>
</dbReference>
<accession>A0A8C6T3X7</accession>
<dbReference type="Pfam" id="PF01835">
    <property type="entry name" value="MG2"/>
    <property type="match status" value="1"/>
</dbReference>
<dbReference type="FunFam" id="2.60.40.1930:FF:000001">
    <property type="entry name" value="CD109 isoform 3"/>
    <property type="match status" value="1"/>
</dbReference>
<feature type="domain" description="Alpha-2-macroglobulin bait region" evidence="9">
    <location>
        <begin position="484"/>
        <end position="630"/>
    </location>
</feature>
<comment type="similarity">
    <text evidence="2">Belongs to the protease inhibitor I39 (alpha-2-macroglobulin) family.</text>
</comment>
<evidence type="ECO:0008006" key="13">
    <source>
        <dbReference type="Google" id="ProtNLM"/>
    </source>
</evidence>
<keyword evidence="8" id="KW-1133">Transmembrane helix</keyword>
<organism evidence="11 12">
    <name type="scientific">Neogobius melanostomus</name>
    <name type="common">round goby</name>
    <dbReference type="NCBI Taxonomy" id="47308"/>
    <lineage>
        <taxon>Eukaryota</taxon>
        <taxon>Metazoa</taxon>
        <taxon>Chordata</taxon>
        <taxon>Craniata</taxon>
        <taxon>Vertebrata</taxon>
        <taxon>Euteleostomi</taxon>
        <taxon>Actinopterygii</taxon>
        <taxon>Neopterygii</taxon>
        <taxon>Teleostei</taxon>
        <taxon>Neoteleostei</taxon>
        <taxon>Acanthomorphata</taxon>
        <taxon>Gobiaria</taxon>
        <taxon>Gobiiformes</taxon>
        <taxon>Gobioidei</taxon>
        <taxon>Gobiidae</taxon>
        <taxon>Benthophilinae</taxon>
        <taxon>Neogobiini</taxon>
        <taxon>Neogobius</taxon>
    </lineage>
</organism>
<evidence type="ECO:0000256" key="8">
    <source>
        <dbReference type="SAM" id="Phobius"/>
    </source>
</evidence>